<dbReference type="PROSITE" id="PS51257">
    <property type="entry name" value="PROKAR_LIPOPROTEIN"/>
    <property type="match status" value="1"/>
</dbReference>
<feature type="transmembrane region" description="Helical" evidence="6">
    <location>
        <begin position="321"/>
        <end position="341"/>
    </location>
</feature>
<feature type="transmembrane region" description="Helical" evidence="6">
    <location>
        <begin position="225"/>
        <end position="243"/>
    </location>
</feature>
<dbReference type="PANTHER" id="PTHR42770">
    <property type="entry name" value="AMINO ACID TRANSPORTER-RELATED"/>
    <property type="match status" value="1"/>
</dbReference>
<feature type="transmembrane region" description="Helical" evidence="6">
    <location>
        <begin position="148"/>
        <end position="174"/>
    </location>
</feature>
<dbReference type="Pfam" id="PF13520">
    <property type="entry name" value="AA_permease_2"/>
    <property type="match status" value="1"/>
</dbReference>
<feature type="transmembrane region" description="Helical" evidence="6">
    <location>
        <begin position="347"/>
        <end position="374"/>
    </location>
</feature>
<dbReference type="PIRSF" id="PIRSF006060">
    <property type="entry name" value="AA_transporter"/>
    <property type="match status" value="1"/>
</dbReference>
<dbReference type="Gene3D" id="1.20.1740.10">
    <property type="entry name" value="Amino acid/polyamine transporter I"/>
    <property type="match status" value="1"/>
</dbReference>
<keyword evidence="2" id="KW-1003">Cell membrane</keyword>
<comment type="caution">
    <text evidence="7">The sequence shown here is derived from an EMBL/GenBank/DDBJ whole genome shotgun (WGS) entry which is preliminary data.</text>
</comment>
<protein>
    <submittedName>
        <fullName evidence="7">APC family permease</fullName>
    </submittedName>
</protein>
<evidence type="ECO:0000256" key="5">
    <source>
        <dbReference type="ARBA" id="ARBA00023136"/>
    </source>
</evidence>
<comment type="subcellular location">
    <subcellularLocation>
        <location evidence="1">Cell membrane</location>
        <topology evidence="1">Multi-pass membrane protein</topology>
    </subcellularLocation>
</comment>
<keyword evidence="3 6" id="KW-0812">Transmembrane</keyword>
<proteinExistence type="predicted"/>
<dbReference type="InterPro" id="IPR002293">
    <property type="entry name" value="AA/rel_permease1"/>
</dbReference>
<evidence type="ECO:0000256" key="3">
    <source>
        <dbReference type="ARBA" id="ARBA00022692"/>
    </source>
</evidence>
<keyword evidence="5 6" id="KW-0472">Membrane</keyword>
<dbReference type="EMBL" id="JANEYT010000094">
    <property type="protein sequence ID" value="MCQ1060873.1"/>
    <property type="molecule type" value="Genomic_DNA"/>
</dbReference>
<keyword evidence="8" id="KW-1185">Reference proteome</keyword>
<keyword evidence="4 6" id="KW-1133">Transmembrane helix</keyword>
<feature type="transmembrane region" description="Helical" evidence="6">
    <location>
        <begin position="116"/>
        <end position="136"/>
    </location>
</feature>
<evidence type="ECO:0000256" key="6">
    <source>
        <dbReference type="SAM" id="Phobius"/>
    </source>
</evidence>
<dbReference type="PANTHER" id="PTHR42770:SF12">
    <property type="entry name" value="AMINO ACID TRANSPORTER"/>
    <property type="match status" value="1"/>
</dbReference>
<feature type="transmembrane region" description="Helical" evidence="6">
    <location>
        <begin position="386"/>
        <end position="404"/>
    </location>
</feature>
<gene>
    <name evidence="7" type="ORF">NHN17_22780</name>
</gene>
<reference evidence="7 8" key="1">
    <citation type="submission" date="2022-07" db="EMBL/GenBank/DDBJ databases">
        <title>Photobacterium pectinilyticum sp. nov., a marine bacterium isolated from surface seawater of Qingdao offshore.</title>
        <authorList>
            <person name="Wang X."/>
        </authorList>
    </citation>
    <scope>NUCLEOTIDE SEQUENCE [LARGE SCALE GENOMIC DNA]</scope>
    <source>
        <strain evidence="7 8">ZSDE20</strain>
    </source>
</reference>
<feature type="transmembrane region" description="Helical" evidence="6">
    <location>
        <begin position="76"/>
        <end position="96"/>
    </location>
</feature>
<evidence type="ECO:0000256" key="1">
    <source>
        <dbReference type="ARBA" id="ARBA00004651"/>
    </source>
</evidence>
<dbReference type="InterPro" id="IPR050367">
    <property type="entry name" value="APC_superfamily"/>
</dbReference>
<dbReference type="Proteomes" id="UP001524460">
    <property type="component" value="Unassembled WGS sequence"/>
</dbReference>
<evidence type="ECO:0000313" key="8">
    <source>
        <dbReference type="Proteomes" id="UP001524460"/>
    </source>
</evidence>
<name>A0ABT1N7Z4_9GAMM</name>
<feature type="transmembrane region" description="Helical" evidence="6">
    <location>
        <begin position="416"/>
        <end position="439"/>
    </location>
</feature>
<feature type="transmembrane region" description="Helical" evidence="6">
    <location>
        <begin position="34"/>
        <end position="55"/>
    </location>
</feature>
<dbReference type="RefSeq" id="WP_255044969.1">
    <property type="nucleotide sequence ID" value="NZ_JANEYT010000094.1"/>
</dbReference>
<feature type="transmembrane region" description="Helical" evidence="6">
    <location>
        <begin position="273"/>
        <end position="300"/>
    </location>
</feature>
<evidence type="ECO:0000256" key="2">
    <source>
        <dbReference type="ARBA" id="ARBA00022475"/>
    </source>
</evidence>
<evidence type="ECO:0000256" key="4">
    <source>
        <dbReference type="ARBA" id="ARBA00022989"/>
    </source>
</evidence>
<organism evidence="7 8">
    <name type="scientific">Photobacterium pectinilyticum</name>
    <dbReference type="NCBI Taxonomy" id="2906793"/>
    <lineage>
        <taxon>Bacteria</taxon>
        <taxon>Pseudomonadati</taxon>
        <taxon>Pseudomonadota</taxon>
        <taxon>Gammaproteobacteria</taxon>
        <taxon>Vibrionales</taxon>
        <taxon>Vibrionaceae</taxon>
        <taxon>Photobacterium</taxon>
    </lineage>
</organism>
<sequence length="487" mass="52314">MGTNLKKTLGFWSCFAVAVGCVVASSTLVSLGQGMGIAGGGFVIAMIAAWLLQHFSAQSYAELACMMPASGGIRTYTRVAMGALPAVVATLLGYLVPNLLAAPAELTVAGSVLTETFFPSLSPMLLGGLVLGFLMVMNIVGVDIFARLQIIFTLTMIISIALLGFIGLTGIGALPAPELTEIPFNALGTGVFSLTALAIWLYIGIEFVTPMAQETKRAEKNIPRAMIAGLVVIFAVNLVYGFASLKYVPAEQLAASNHPHVDMALAVLGKPGMIWISIVSVFASASTINTVIGVVPRMLYGMALSHELPKVFRNIHPRFRTPWVGILFMSGGIAAFFFGGIVNSPNLIVYILSACCAWLFCYIIAHINVIILRFRYPKARRPYKARFYPVPQIVGSLGIGYSILNIAPVPEMAEAIYNLVGILVALAVVYGVVWLKFVVKQPLFKPLDMQEAQSEWKKVSDDLAPTGIQATFCIEPDSHMDTAQSRV</sequence>
<accession>A0ABT1N7Z4</accession>
<feature type="transmembrane region" description="Helical" evidence="6">
    <location>
        <begin position="186"/>
        <end position="205"/>
    </location>
</feature>
<evidence type="ECO:0000313" key="7">
    <source>
        <dbReference type="EMBL" id="MCQ1060873.1"/>
    </source>
</evidence>